<keyword evidence="4" id="KW-0378">Hydrolase</keyword>
<reference evidence="9" key="1">
    <citation type="submission" date="2018-06" db="EMBL/GenBank/DDBJ databases">
        <authorList>
            <person name="Zhirakovskaya E."/>
        </authorList>
    </citation>
    <scope>NUCLEOTIDE SEQUENCE</scope>
</reference>
<keyword evidence="6 7" id="KW-0472">Membrane</keyword>
<dbReference type="Gene3D" id="1.20.144.10">
    <property type="entry name" value="Phosphatidic acid phosphatase type 2/haloperoxidase"/>
    <property type="match status" value="1"/>
</dbReference>
<keyword evidence="5 7" id="KW-1133">Transmembrane helix</keyword>
<dbReference type="GO" id="GO:0005886">
    <property type="term" value="C:plasma membrane"/>
    <property type="evidence" value="ECO:0007669"/>
    <property type="project" value="UniProtKB-SubCell"/>
</dbReference>
<dbReference type="SUPFAM" id="SSF48317">
    <property type="entry name" value="Acid phosphatase/Vanadium-dependent haloperoxidase"/>
    <property type="match status" value="1"/>
</dbReference>
<sequence>MDEALFRAINSGLDHPVIGWLMVRVTTFSTWVLPLILLLIGMVLVDRRRGIIAIAAASLAVGIGDPFTFYALKSFFARARPCIELENINVLVGCVDSYSFPSNHAVNSMAVVGAIGSVFRPLLWVLLPIGLLVCLSRVVVGVHYPMDVIVGGAFGICLGVGVAMAVKKMMGDSKVENIAK</sequence>
<evidence type="ECO:0000256" key="2">
    <source>
        <dbReference type="ARBA" id="ARBA00022475"/>
    </source>
</evidence>
<evidence type="ECO:0000256" key="6">
    <source>
        <dbReference type="ARBA" id="ARBA00023136"/>
    </source>
</evidence>
<evidence type="ECO:0000256" key="3">
    <source>
        <dbReference type="ARBA" id="ARBA00022692"/>
    </source>
</evidence>
<proteinExistence type="predicted"/>
<evidence type="ECO:0000256" key="1">
    <source>
        <dbReference type="ARBA" id="ARBA00004651"/>
    </source>
</evidence>
<dbReference type="EMBL" id="UOGA01000058">
    <property type="protein sequence ID" value="VAX16178.1"/>
    <property type="molecule type" value="Genomic_DNA"/>
</dbReference>
<evidence type="ECO:0000256" key="7">
    <source>
        <dbReference type="SAM" id="Phobius"/>
    </source>
</evidence>
<keyword evidence="3 7" id="KW-0812">Transmembrane</keyword>
<feature type="transmembrane region" description="Helical" evidence="7">
    <location>
        <begin position="51"/>
        <end position="72"/>
    </location>
</feature>
<dbReference type="InterPro" id="IPR000326">
    <property type="entry name" value="PAP2/HPO"/>
</dbReference>
<protein>
    <recommendedName>
        <fullName evidence="8">Phosphatidic acid phosphatase type 2/haloperoxidase domain-containing protein</fullName>
    </recommendedName>
</protein>
<dbReference type="PANTHER" id="PTHR14969">
    <property type="entry name" value="SPHINGOSINE-1-PHOSPHATE PHOSPHOHYDROLASE"/>
    <property type="match status" value="1"/>
</dbReference>
<feature type="transmembrane region" description="Helical" evidence="7">
    <location>
        <begin position="21"/>
        <end position="45"/>
    </location>
</feature>
<dbReference type="Pfam" id="PF01569">
    <property type="entry name" value="PAP2"/>
    <property type="match status" value="1"/>
</dbReference>
<keyword evidence="2" id="KW-1003">Cell membrane</keyword>
<evidence type="ECO:0000259" key="8">
    <source>
        <dbReference type="SMART" id="SM00014"/>
    </source>
</evidence>
<feature type="domain" description="Phosphatidic acid phosphatase type 2/haloperoxidase" evidence="8">
    <location>
        <begin position="53"/>
        <end position="163"/>
    </location>
</feature>
<accession>A0A3B1BXH1</accession>
<dbReference type="GO" id="GO:0016787">
    <property type="term" value="F:hydrolase activity"/>
    <property type="evidence" value="ECO:0007669"/>
    <property type="project" value="UniProtKB-KW"/>
</dbReference>
<evidence type="ECO:0000256" key="5">
    <source>
        <dbReference type="ARBA" id="ARBA00022989"/>
    </source>
</evidence>
<feature type="transmembrane region" description="Helical" evidence="7">
    <location>
        <begin position="122"/>
        <end position="142"/>
    </location>
</feature>
<evidence type="ECO:0000313" key="9">
    <source>
        <dbReference type="EMBL" id="VAX16178.1"/>
    </source>
</evidence>
<feature type="transmembrane region" description="Helical" evidence="7">
    <location>
        <begin position="148"/>
        <end position="166"/>
    </location>
</feature>
<evidence type="ECO:0000256" key="4">
    <source>
        <dbReference type="ARBA" id="ARBA00022801"/>
    </source>
</evidence>
<gene>
    <name evidence="9" type="ORF">MNBD_NITROSPINAE04-1514</name>
</gene>
<dbReference type="SMART" id="SM00014">
    <property type="entry name" value="acidPPc"/>
    <property type="match status" value="1"/>
</dbReference>
<comment type="subcellular location">
    <subcellularLocation>
        <location evidence="1">Cell membrane</location>
        <topology evidence="1">Multi-pass membrane protein</topology>
    </subcellularLocation>
</comment>
<dbReference type="InterPro" id="IPR036938">
    <property type="entry name" value="PAP2/HPO_sf"/>
</dbReference>
<dbReference type="AlphaFoldDB" id="A0A3B1BXH1"/>
<name>A0A3B1BXH1_9ZZZZ</name>
<dbReference type="PANTHER" id="PTHR14969:SF62">
    <property type="entry name" value="DECAPRENYLPHOSPHORYL-5-PHOSPHORIBOSE PHOSPHATASE RV3807C-RELATED"/>
    <property type="match status" value="1"/>
</dbReference>
<organism evidence="9">
    <name type="scientific">hydrothermal vent metagenome</name>
    <dbReference type="NCBI Taxonomy" id="652676"/>
    <lineage>
        <taxon>unclassified sequences</taxon>
        <taxon>metagenomes</taxon>
        <taxon>ecological metagenomes</taxon>
    </lineage>
</organism>